<evidence type="ECO:0000313" key="1">
    <source>
        <dbReference type="EMBL" id="VAV84266.1"/>
    </source>
</evidence>
<dbReference type="EMBL" id="UOEB01000144">
    <property type="protein sequence ID" value="VAV84266.1"/>
    <property type="molecule type" value="Genomic_DNA"/>
</dbReference>
<evidence type="ECO:0008006" key="2">
    <source>
        <dbReference type="Google" id="ProtNLM"/>
    </source>
</evidence>
<name>A0A3B0R5B0_9ZZZZ</name>
<proteinExistence type="predicted"/>
<gene>
    <name evidence="1" type="ORF">MNBD_BACTEROID02-109</name>
</gene>
<dbReference type="AlphaFoldDB" id="A0A3B0R5B0"/>
<organism evidence="1">
    <name type="scientific">hydrothermal vent metagenome</name>
    <dbReference type="NCBI Taxonomy" id="652676"/>
    <lineage>
        <taxon>unclassified sequences</taxon>
        <taxon>metagenomes</taxon>
        <taxon>ecological metagenomes</taxon>
    </lineage>
</organism>
<sequence>MRSKYYILFLVPFIFLSCDFLKKTEESKAVARVNDTYLYKSDIKDLITEGTSKEDSTIRVNNFINHWATQQLLINGAEINLSEDKQDEFDALVKQYKNDLFIKAYLEALVKRSIDTSVSQKEAEEVYKRNKETFKLNEELIKFRYINVNENIANLKDIEKRFKRFNNEDKKILDSIAIQFKSYSLNDSIWIRVNQAILKIPALRATNKKELLKKSNFIQLKDSLGLYLMQINEVLLRNEIAPIEFVMPTIKQIVINKRKLEYIKELEKDITKDAIKNKQFEIFN</sequence>
<protein>
    <recommendedName>
        <fullName evidence="2">Peptidylprolyl isomerase</fullName>
    </recommendedName>
</protein>
<accession>A0A3B0R5B0</accession>
<dbReference type="PROSITE" id="PS51257">
    <property type="entry name" value="PROKAR_LIPOPROTEIN"/>
    <property type="match status" value="1"/>
</dbReference>
<reference evidence="1" key="1">
    <citation type="submission" date="2018-06" db="EMBL/GenBank/DDBJ databases">
        <authorList>
            <person name="Zhirakovskaya E."/>
        </authorList>
    </citation>
    <scope>NUCLEOTIDE SEQUENCE</scope>
</reference>